<dbReference type="NCBIfam" id="TIGR01484">
    <property type="entry name" value="HAD-SF-IIB"/>
    <property type="match status" value="1"/>
</dbReference>
<dbReference type="Gene3D" id="3.40.50.1000">
    <property type="entry name" value="HAD superfamily/HAD-like"/>
    <property type="match status" value="1"/>
</dbReference>
<dbReference type="EMBL" id="CP031376">
    <property type="protein sequence ID" value="AXK50716.1"/>
    <property type="molecule type" value="Genomic_DNA"/>
</dbReference>
<dbReference type="GO" id="GO:0016791">
    <property type="term" value="F:phosphatase activity"/>
    <property type="evidence" value="ECO:0007669"/>
    <property type="project" value="UniProtKB-ARBA"/>
</dbReference>
<dbReference type="KEGG" id="salx:SALLE_v1c00400"/>
<keyword evidence="1" id="KW-0378">Hydrolase</keyword>
<name>A0A345Z287_9MOLU</name>
<dbReference type="Pfam" id="PF08282">
    <property type="entry name" value="Hydrolase_3"/>
    <property type="match status" value="1"/>
</dbReference>
<dbReference type="InterPro" id="IPR023214">
    <property type="entry name" value="HAD_sf"/>
</dbReference>
<dbReference type="Proteomes" id="UP000254792">
    <property type="component" value="Chromosome"/>
</dbReference>
<organism evidence="1 2">
    <name type="scientific">Spiroplasma alleghenense</name>
    <dbReference type="NCBI Taxonomy" id="216931"/>
    <lineage>
        <taxon>Bacteria</taxon>
        <taxon>Bacillati</taxon>
        <taxon>Mycoplasmatota</taxon>
        <taxon>Mollicutes</taxon>
        <taxon>Entomoplasmatales</taxon>
        <taxon>Spiroplasmataceae</taxon>
        <taxon>Spiroplasma</taxon>
    </lineage>
</organism>
<dbReference type="PANTHER" id="PTHR10000">
    <property type="entry name" value="PHOSPHOSERINE PHOSPHATASE"/>
    <property type="match status" value="1"/>
</dbReference>
<keyword evidence="2" id="KW-1185">Reference proteome</keyword>
<dbReference type="OrthoDB" id="399929at2"/>
<dbReference type="PANTHER" id="PTHR10000:SF8">
    <property type="entry name" value="HAD SUPERFAMILY HYDROLASE-LIKE, TYPE 3"/>
    <property type="match status" value="1"/>
</dbReference>
<dbReference type="Gene3D" id="3.30.1240.10">
    <property type="match status" value="1"/>
</dbReference>
<dbReference type="InterPro" id="IPR006379">
    <property type="entry name" value="HAD-SF_hydro_IIB"/>
</dbReference>
<dbReference type="RefSeq" id="WP_115557647.1">
    <property type="nucleotide sequence ID" value="NZ_CP031376.1"/>
</dbReference>
<dbReference type="SUPFAM" id="SSF56784">
    <property type="entry name" value="HAD-like"/>
    <property type="match status" value="1"/>
</dbReference>
<dbReference type="InterPro" id="IPR000150">
    <property type="entry name" value="Cof"/>
</dbReference>
<reference evidence="1 2" key="1">
    <citation type="submission" date="2018-07" db="EMBL/GenBank/DDBJ databases">
        <title>Complete genome sequence of Spiroplasma alleghenense PLHS-1 (ATCC 51752).</title>
        <authorList>
            <person name="Chou L."/>
            <person name="Lee T.-Y."/>
            <person name="Tsai Y.-M."/>
            <person name="Kuo C.-H."/>
        </authorList>
    </citation>
    <scope>NUCLEOTIDE SEQUENCE [LARGE SCALE GENOMIC DNA]</scope>
    <source>
        <strain evidence="1 2">PLHS-1</strain>
    </source>
</reference>
<dbReference type="GO" id="GO:0000287">
    <property type="term" value="F:magnesium ion binding"/>
    <property type="evidence" value="ECO:0007669"/>
    <property type="project" value="TreeGrafter"/>
</dbReference>
<evidence type="ECO:0000313" key="2">
    <source>
        <dbReference type="Proteomes" id="UP000254792"/>
    </source>
</evidence>
<sequence>MKWWFSDYDGTINLNHDDSIDKRDLKFINEFIDAGNQFAIASGRLHKEIKNVLSKSNLNYDYIVACNGAALYDSDDNLIQNLPIKLDERKEILEILESNKHLITGYCDLDIRKDFNAVYIKEINENPFFIGTIPLENNHEQGTNEILNSPDINIIYFYGLEAELIKIQEEVNGTKHNFKAIKTHTNVLEIVNKNVSKAFGIEYIMQNHNINIKDVITSGDGENDIEMLRFTNNSFAMKNSKPNVLKEANHVISNVFEIGDFIKIK</sequence>
<dbReference type="InterPro" id="IPR036412">
    <property type="entry name" value="HAD-like_sf"/>
</dbReference>
<dbReference type="AlphaFoldDB" id="A0A345Z287"/>
<dbReference type="GO" id="GO:0005829">
    <property type="term" value="C:cytosol"/>
    <property type="evidence" value="ECO:0007669"/>
    <property type="project" value="TreeGrafter"/>
</dbReference>
<gene>
    <name evidence="1" type="ORF">SALLE_v1c00400</name>
</gene>
<dbReference type="NCBIfam" id="TIGR00099">
    <property type="entry name" value="Cof-subfamily"/>
    <property type="match status" value="1"/>
</dbReference>
<protein>
    <submittedName>
        <fullName evidence="1">HAD superfamily hydrolase</fullName>
    </submittedName>
</protein>
<proteinExistence type="predicted"/>
<accession>A0A345Z287</accession>
<evidence type="ECO:0000313" key="1">
    <source>
        <dbReference type="EMBL" id="AXK50716.1"/>
    </source>
</evidence>